<dbReference type="STRING" id="1797298.A2988_00330"/>
<evidence type="ECO:0000256" key="6">
    <source>
        <dbReference type="RuleBase" id="RU000716"/>
    </source>
</evidence>
<dbReference type="PANTHER" id="PTHR43133">
    <property type="entry name" value="RNA POLYMERASE ECF-TYPE SIGMA FACTO"/>
    <property type="match status" value="1"/>
</dbReference>
<comment type="similarity">
    <text evidence="1 6">Belongs to the sigma-70 factor family. ECF subfamily.</text>
</comment>
<dbReference type="InterPro" id="IPR014284">
    <property type="entry name" value="RNA_pol_sigma-70_dom"/>
</dbReference>
<keyword evidence="3 6" id="KW-0731">Sigma factor</keyword>
<evidence type="ECO:0000256" key="3">
    <source>
        <dbReference type="ARBA" id="ARBA00023082"/>
    </source>
</evidence>
<evidence type="ECO:0000313" key="10">
    <source>
        <dbReference type="Proteomes" id="UP000176650"/>
    </source>
</evidence>
<dbReference type="InterPro" id="IPR013325">
    <property type="entry name" value="RNA_pol_sigma_r2"/>
</dbReference>
<dbReference type="InterPro" id="IPR036388">
    <property type="entry name" value="WH-like_DNA-bd_sf"/>
</dbReference>
<evidence type="ECO:0000259" key="7">
    <source>
        <dbReference type="Pfam" id="PF04542"/>
    </source>
</evidence>
<evidence type="ECO:0000256" key="5">
    <source>
        <dbReference type="ARBA" id="ARBA00023163"/>
    </source>
</evidence>
<keyword evidence="4 6" id="KW-0238">DNA-binding</keyword>
<dbReference type="InterPro" id="IPR039425">
    <property type="entry name" value="RNA_pol_sigma-70-like"/>
</dbReference>
<evidence type="ECO:0000259" key="8">
    <source>
        <dbReference type="Pfam" id="PF08281"/>
    </source>
</evidence>
<evidence type="ECO:0000313" key="9">
    <source>
        <dbReference type="EMBL" id="OGD33926.1"/>
    </source>
</evidence>
<feature type="domain" description="RNA polymerase sigma factor 70 region 4 type 2" evidence="8">
    <location>
        <begin position="129"/>
        <end position="177"/>
    </location>
</feature>
<dbReference type="InterPro" id="IPR007627">
    <property type="entry name" value="RNA_pol_sigma70_r2"/>
</dbReference>
<feature type="domain" description="RNA polymerase sigma-70 region 2" evidence="7">
    <location>
        <begin position="24"/>
        <end position="89"/>
    </location>
</feature>
<dbReference type="EMBL" id="MEYS01000002">
    <property type="protein sequence ID" value="OGD33926.1"/>
    <property type="molecule type" value="Genomic_DNA"/>
</dbReference>
<dbReference type="Proteomes" id="UP000176650">
    <property type="component" value="Unassembled WGS sequence"/>
</dbReference>
<reference evidence="9 10" key="1">
    <citation type="journal article" date="2016" name="Nat. Commun.">
        <title>Thousands of microbial genomes shed light on interconnected biogeochemical processes in an aquifer system.</title>
        <authorList>
            <person name="Anantharaman K."/>
            <person name="Brown C.T."/>
            <person name="Hug L.A."/>
            <person name="Sharon I."/>
            <person name="Castelle C.J."/>
            <person name="Probst A.J."/>
            <person name="Thomas B.C."/>
            <person name="Singh A."/>
            <person name="Wilkins M.J."/>
            <person name="Karaoz U."/>
            <person name="Brodie E.L."/>
            <person name="Williams K.H."/>
            <person name="Hubbard S.S."/>
            <person name="Banfield J.F."/>
        </authorList>
    </citation>
    <scope>NUCLEOTIDE SEQUENCE [LARGE SCALE GENOMIC DNA]</scope>
</reference>
<dbReference type="Gene3D" id="1.10.1740.10">
    <property type="match status" value="1"/>
</dbReference>
<dbReference type="NCBIfam" id="TIGR02937">
    <property type="entry name" value="sigma70-ECF"/>
    <property type="match status" value="1"/>
</dbReference>
<gene>
    <name evidence="9" type="ORF">A2988_00330</name>
</gene>
<protein>
    <recommendedName>
        <fullName evidence="6">RNA polymerase sigma factor</fullName>
    </recommendedName>
</protein>
<dbReference type="InterPro" id="IPR013249">
    <property type="entry name" value="RNA_pol_sigma70_r4_t2"/>
</dbReference>
<evidence type="ECO:0000256" key="4">
    <source>
        <dbReference type="ARBA" id="ARBA00023125"/>
    </source>
</evidence>
<dbReference type="CDD" id="cd06171">
    <property type="entry name" value="Sigma70_r4"/>
    <property type="match status" value="1"/>
</dbReference>
<dbReference type="GO" id="GO:0006352">
    <property type="term" value="P:DNA-templated transcription initiation"/>
    <property type="evidence" value="ECO:0007669"/>
    <property type="project" value="InterPro"/>
</dbReference>
<sequence>MENRTDEQLMQSAARGDDNALETLIARSLKLMYGFAYRFTHNRAEAEDITQEVFVKVWRNVKKFDHAKPFKPWLYRIAKNTCLDFVKKKYAVPFSAFDTQDGGNWLAQIVPDGAPAPDALAERNMLAGKLAAAVKSLPQKYANVVSLHNGQGLRFNEIARATNESQNTVKSRYRRALFALKKILRT</sequence>
<accession>A0A1F5BTI3</accession>
<dbReference type="AlphaFoldDB" id="A0A1F5BTI3"/>
<dbReference type="SUPFAM" id="SSF88946">
    <property type="entry name" value="Sigma2 domain of RNA polymerase sigma factors"/>
    <property type="match status" value="1"/>
</dbReference>
<dbReference type="PROSITE" id="PS01063">
    <property type="entry name" value="SIGMA70_ECF"/>
    <property type="match status" value="1"/>
</dbReference>
<dbReference type="GO" id="GO:0003677">
    <property type="term" value="F:DNA binding"/>
    <property type="evidence" value="ECO:0007669"/>
    <property type="project" value="UniProtKB-KW"/>
</dbReference>
<dbReference type="Pfam" id="PF08281">
    <property type="entry name" value="Sigma70_r4_2"/>
    <property type="match status" value="1"/>
</dbReference>
<dbReference type="SUPFAM" id="SSF88659">
    <property type="entry name" value="Sigma3 and sigma4 domains of RNA polymerase sigma factors"/>
    <property type="match status" value="1"/>
</dbReference>
<name>A0A1F5BTI3_9BACT</name>
<dbReference type="InterPro" id="IPR000838">
    <property type="entry name" value="RNA_pol_sigma70_ECF_CS"/>
</dbReference>
<keyword evidence="2 6" id="KW-0805">Transcription regulation</keyword>
<comment type="caution">
    <text evidence="9">The sequence shown here is derived from an EMBL/GenBank/DDBJ whole genome shotgun (WGS) entry which is preliminary data.</text>
</comment>
<dbReference type="PANTHER" id="PTHR43133:SF8">
    <property type="entry name" value="RNA POLYMERASE SIGMA FACTOR HI_1459-RELATED"/>
    <property type="match status" value="1"/>
</dbReference>
<organism evidence="9 10">
    <name type="scientific">Candidatus Azambacteria bacterium RIFCSPLOWO2_01_FULL_46_25</name>
    <dbReference type="NCBI Taxonomy" id="1797298"/>
    <lineage>
        <taxon>Bacteria</taxon>
        <taxon>Candidatus Azamiibacteriota</taxon>
    </lineage>
</organism>
<dbReference type="Pfam" id="PF04542">
    <property type="entry name" value="Sigma70_r2"/>
    <property type="match status" value="1"/>
</dbReference>
<dbReference type="GO" id="GO:0016987">
    <property type="term" value="F:sigma factor activity"/>
    <property type="evidence" value="ECO:0007669"/>
    <property type="project" value="UniProtKB-KW"/>
</dbReference>
<dbReference type="Gene3D" id="1.10.10.10">
    <property type="entry name" value="Winged helix-like DNA-binding domain superfamily/Winged helix DNA-binding domain"/>
    <property type="match status" value="1"/>
</dbReference>
<evidence type="ECO:0000256" key="1">
    <source>
        <dbReference type="ARBA" id="ARBA00010641"/>
    </source>
</evidence>
<proteinExistence type="inferred from homology"/>
<keyword evidence="5 6" id="KW-0804">Transcription</keyword>
<evidence type="ECO:0000256" key="2">
    <source>
        <dbReference type="ARBA" id="ARBA00023015"/>
    </source>
</evidence>
<dbReference type="InterPro" id="IPR013324">
    <property type="entry name" value="RNA_pol_sigma_r3/r4-like"/>
</dbReference>